<gene>
    <name evidence="4" type="ORF">SAMN04488505_101666</name>
</gene>
<evidence type="ECO:0000313" key="5">
    <source>
        <dbReference type="Proteomes" id="UP000198984"/>
    </source>
</evidence>
<dbReference type="InterPro" id="IPR001296">
    <property type="entry name" value="Glyco_trans_1"/>
</dbReference>
<protein>
    <submittedName>
        <fullName evidence="4">Glycosyltransferase involved in cell wall bisynthesis</fullName>
    </submittedName>
</protein>
<dbReference type="SUPFAM" id="SSF53756">
    <property type="entry name" value="UDP-Glycosyltransferase/glycogen phosphorylase"/>
    <property type="match status" value="1"/>
</dbReference>
<dbReference type="Proteomes" id="UP000198984">
    <property type="component" value="Unassembled WGS sequence"/>
</dbReference>
<dbReference type="AlphaFoldDB" id="A0A1H7IWC1"/>
<keyword evidence="1 4" id="KW-0808">Transferase</keyword>
<organism evidence="4 5">
    <name type="scientific">Chitinophaga rupis</name>
    <dbReference type="NCBI Taxonomy" id="573321"/>
    <lineage>
        <taxon>Bacteria</taxon>
        <taxon>Pseudomonadati</taxon>
        <taxon>Bacteroidota</taxon>
        <taxon>Chitinophagia</taxon>
        <taxon>Chitinophagales</taxon>
        <taxon>Chitinophagaceae</taxon>
        <taxon>Chitinophaga</taxon>
    </lineage>
</organism>
<dbReference type="Pfam" id="PF00534">
    <property type="entry name" value="Glycos_transf_1"/>
    <property type="match status" value="1"/>
</dbReference>
<dbReference type="OrthoDB" id="9801609at2"/>
<keyword evidence="5" id="KW-1185">Reference proteome</keyword>
<feature type="domain" description="Glycosyltransferase subfamily 4-like N-terminal" evidence="3">
    <location>
        <begin position="89"/>
        <end position="164"/>
    </location>
</feature>
<dbReference type="Gene3D" id="3.40.50.2000">
    <property type="entry name" value="Glycogen Phosphorylase B"/>
    <property type="match status" value="2"/>
</dbReference>
<accession>A0A1H7IWC1</accession>
<dbReference type="GO" id="GO:0016757">
    <property type="term" value="F:glycosyltransferase activity"/>
    <property type="evidence" value="ECO:0007669"/>
    <property type="project" value="InterPro"/>
</dbReference>
<dbReference type="GO" id="GO:0009103">
    <property type="term" value="P:lipopolysaccharide biosynthetic process"/>
    <property type="evidence" value="ECO:0007669"/>
    <property type="project" value="TreeGrafter"/>
</dbReference>
<dbReference type="Pfam" id="PF13439">
    <property type="entry name" value="Glyco_transf_4"/>
    <property type="match status" value="1"/>
</dbReference>
<evidence type="ECO:0000256" key="1">
    <source>
        <dbReference type="ARBA" id="ARBA00022679"/>
    </source>
</evidence>
<evidence type="ECO:0000313" key="4">
    <source>
        <dbReference type="EMBL" id="SEK66801.1"/>
    </source>
</evidence>
<dbReference type="InterPro" id="IPR028098">
    <property type="entry name" value="Glyco_trans_4-like_N"/>
</dbReference>
<proteinExistence type="predicted"/>
<dbReference type="PANTHER" id="PTHR46401:SF2">
    <property type="entry name" value="GLYCOSYLTRANSFERASE WBBK-RELATED"/>
    <property type="match status" value="1"/>
</dbReference>
<evidence type="ECO:0000259" key="2">
    <source>
        <dbReference type="Pfam" id="PF00534"/>
    </source>
</evidence>
<reference evidence="4 5" key="1">
    <citation type="submission" date="2016-10" db="EMBL/GenBank/DDBJ databases">
        <authorList>
            <person name="de Groot N.N."/>
        </authorList>
    </citation>
    <scope>NUCLEOTIDE SEQUENCE [LARGE SCALE GENOMIC DNA]</scope>
    <source>
        <strain evidence="4 5">DSM 21039</strain>
    </source>
</reference>
<dbReference type="STRING" id="573321.SAMN04488505_101666"/>
<feature type="domain" description="Glycosyl transferase family 1" evidence="2">
    <location>
        <begin position="179"/>
        <end position="294"/>
    </location>
</feature>
<evidence type="ECO:0000259" key="3">
    <source>
        <dbReference type="Pfam" id="PF13439"/>
    </source>
</evidence>
<name>A0A1H7IWC1_9BACT</name>
<dbReference type="EMBL" id="FOBB01000001">
    <property type="protein sequence ID" value="SEK66801.1"/>
    <property type="molecule type" value="Genomic_DNA"/>
</dbReference>
<sequence length="349" mass="41014">MPLIGLDLEKLKYPHNGLFTVCWQLGQRLPALLEQDEELLYYLPAGFKGFTNNACYKALYYKWYHRYFFHPPKTAVWHALHQDTNVYPRKRTGKLVLTIHDLNFLLDERKDDRTKTLLLRRLQEQVDEADRIVTISRFTFNTVQEHLRVAKEKCCIIYNGADIKEYPSFDQPCYRPAAPFLFSVGMLMPKKNFHVLPALLQHNQYELLIAGAPHGDYIKKIQEEAALFGVSNRVKLLGPISNQDKYWYLKNCYAYVFPSITEGFGIPPIEAMQFGKPVFLSDKTSLPEVGGNHAYYFRDFDPHHMQQVFEEGMHQYATQHPQQAIIAHAHQFNWDRMTREYLHVYRSLY</sequence>
<dbReference type="PANTHER" id="PTHR46401">
    <property type="entry name" value="GLYCOSYLTRANSFERASE WBBK-RELATED"/>
    <property type="match status" value="1"/>
</dbReference>
<dbReference type="CDD" id="cd03809">
    <property type="entry name" value="GT4_MtfB-like"/>
    <property type="match status" value="1"/>
</dbReference>
<dbReference type="RefSeq" id="WP_089906712.1">
    <property type="nucleotide sequence ID" value="NZ_FOBB01000001.1"/>
</dbReference>